<sequence length="153" mass="17200">MAKPKDIEWIHNKNPISTNGVETIVMYMFQAKKLVLIKPSESIELSLEPFTFELLTVSPVKIFSKKLIQFVAIGLVNMLNTGEAIQSLSFNDDAISVQIGIRGTGEMRLFASEKPKACKTNGEEVVFKYEESMVVIQVEWPSCSSMSLVEYLF</sequence>
<protein>
    <submittedName>
        <fullName evidence="2">Uncharacterized protein</fullName>
    </submittedName>
</protein>
<evidence type="ECO:0000256" key="1">
    <source>
        <dbReference type="ARBA" id="ARBA00023277"/>
    </source>
</evidence>
<dbReference type="InterPro" id="IPR008811">
    <property type="entry name" value="Glycosyl_hydrolases_36"/>
</dbReference>
<dbReference type="PANTHER" id="PTHR31268">
    <property type="match status" value="1"/>
</dbReference>
<proteinExistence type="predicted"/>
<dbReference type="EMBL" id="JADFTS010000001">
    <property type="protein sequence ID" value="KAF9626630.1"/>
    <property type="molecule type" value="Genomic_DNA"/>
</dbReference>
<dbReference type="PANTHER" id="PTHR31268:SF14">
    <property type="entry name" value="GALACTINOL--SUCROSE GALACTOSYLTRANSFERASE 5-RELATED"/>
    <property type="match status" value="1"/>
</dbReference>
<reference evidence="2 3" key="1">
    <citation type="submission" date="2020-10" db="EMBL/GenBank/DDBJ databases">
        <title>The Coptis chinensis genome and diversification of protoberbering-type alkaloids.</title>
        <authorList>
            <person name="Wang B."/>
            <person name="Shu S."/>
            <person name="Song C."/>
            <person name="Liu Y."/>
        </authorList>
    </citation>
    <scope>NUCLEOTIDE SEQUENCE [LARGE SCALE GENOMIC DNA]</scope>
    <source>
        <strain evidence="2">HL-2020</strain>
        <tissue evidence="2">Leaf</tissue>
    </source>
</reference>
<evidence type="ECO:0000313" key="2">
    <source>
        <dbReference type="EMBL" id="KAF9626630.1"/>
    </source>
</evidence>
<keyword evidence="3" id="KW-1185">Reference proteome</keyword>
<comment type="caution">
    <text evidence="2">The sequence shown here is derived from an EMBL/GenBank/DDBJ whole genome shotgun (WGS) entry which is preliminary data.</text>
</comment>
<dbReference type="GO" id="GO:0047274">
    <property type="term" value="F:galactinol-sucrose galactosyltransferase activity"/>
    <property type="evidence" value="ECO:0007669"/>
    <property type="project" value="TreeGrafter"/>
</dbReference>
<evidence type="ECO:0000313" key="3">
    <source>
        <dbReference type="Proteomes" id="UP000631114"/>
    </source>
</evidence>
<gene>
    <name evidence="2" type="ORF">IFM89_037423</name>
</gene>
<dbReference type="Pfam" id="PF05691">
    <property type="entry name" value="Raffinose_syn"/>
    <property type="match status" value="1"/>
</dbReference>
<accession>A0A835IWU3</accession>
<organism evidence="2 3">
    <name type="scientific">Coptis chinensis</name>
    <dbReference type="NCBI Taxonomy" id="261450"/>
    <lineage>
        <taxon>Eukaryota</taxon>
        <taxon>Viridiplantae</taxon>
        <taxon>Streptophyta</taxon>
        <taxon>Embryophyta</taxon>
        <taxon>Tracheophyta</taxon>
        <taxon>Spermatophyta</taxon>
        <taxon>Magnoliopsida</taxon>
        <taxon>Ranunculales</taxon>
        <taxon>Ranunculaceae</taxon>
        <taxon>Coptidoideae</taxon>
        <taxon>Coptis</taxon>
    </lineage>
</organism>
<keyword evidence="1" id="KW-0119">Carbohydrate metabolism</keyword>
<dbReference type="Proteomes" id="UP000631114">
    <property type="component" value="Unassembled WGS sequence"/>
</dbReference>
<dbReference type="AlphaFoldDB" id="A0A835IWU3"/>
<name>A0A835IWU3_9MAGN</name>
<dbReference type="OrthoDB" id="785793at2759"/>